<evidence type="ECO:0000313" key="3">
    <source>
        <dbReference type="EMBL" id="RIV42109.1"/>
    </source>
</evidence>
<dbReference type="Proteomes" id="UP000266691">
    <property type="component" value="Unassembled WGS sequence"/>
</dbReference>
<evidence type="ECO:0000313" key="6">
    <source>
        <dbReference type="Proteomes" id="UP000321621"/>
    </source>
</evidence>
<comment type="caution">
    <text evidence="3">The sequence shown here is derived from an EMBL/GenBank/DDBJ whole genome shotgun (WGS) entry which is preliminary data.</text>
</comment>
<proteinExistence type="predicted"/>
<evidence type="ECO:0000256" key="1">
    <source>
        <dbReference type="ARBA" id="ARBA00011738"/>
    </source>
</evidence>
<name>A0A3A1NCJ0_9FLAO</name>
<dbReference type="AlphaFoldDB" id="A0A3A1NCJ0"/>
<dbReference type="PANTHER" id="PTHR33178:SF10">
    <property type="entry name" value="STRESS-RESPONSE A_B BARREL DOMAIN-CONTAINING PROTEIN"/>
    <property type="match status" value="1"/>
</dbReference>
<reference evidence="4 6" key="2">
    <citation type="submission" date="2019-07" db="EMBL/GenBank/DDBJ databases">
        <title>Draft genome of two Muricauda strains isolated from deep sea.</title>
        <authorList>
            <person name="Sun C."/>
        </authorList>
    </citation>
    <scope>NUCLEOTIDE SEQUENCE [LARGE SCALE GENOMIC DNA]</scope>
    <source>
        <strain evidence="4 6">72</strain>
    </source>
</reference>
<dbReference type="EMBL" id="QXFI01000036">
    <property type="protein sequence ID" value="RIV42109.1"/>
    <property type="molecule type" value="Genomic_DNA"/>
</dbReference>
<keyword evidence="6" id="KW-1185">Reference proteome</keyword>
<dbReference type="PANTHER" id="PTHR33178">
    <property type="match status" value="1"/>
</dbReference>
<dbReference type="PROSITE" id="PS51257">
    <property type="entry name" value="PROKAR_LIPOPROTEIN"/>
    <property type="match status" value="1"/>
</dbReference>
<evidence type="ECO:0000313" key="5">
    <source>
        <dbReference type="Proteomes" id="UP000266691"/>
    </source>
</evidence>
<dbReference type="InterPro" id="IPR013097">
    <property type="entry name" value="Dabb"/>
</dbReference>
<dbReference type="InterPro" id="IPR044662">
    <property type="entry name" value="HS1/DABB1-like"/>
</dbReference>
<organism evidence="3 5">
    <name type="scientific">Flagellimonas pelagia</name>
    <dbReference type="NCBI Taxonomy" id="2306998"/>
    <lineage>
        <taxon>Bacteria</taxon>
        <taxon>Pseudomonadati</taxon>
        <taxon>Bacteroidota</taxon>
        <taxon>Flavobacteriia</taxon>
        <taxon>Flavobacteriales</taxon>
        <taxon>Flavobacteriaceae</taxon>
        <taxon>Flagellimonas</taxon>
    </lineage>
</organism>
<dbReference type="Pfam" id="PF07876">
    <property type="entry name" value="Dabb"/>
    <property type="match status" value="1"/>
</dbReference>
<dbReference type="SUPFAM" id="SSF54909">
    <property type="entry name" value="Dimeric alpha+beta barrel"/>
    <property type="match status" value="1"/>
</dbReference>
<dbReference type="InterPro" id="IPR011008">
    <property type="entry name" value="Dimeric_a/b-barrel"/>
</dbReference>
<evidence type="ECO:0000313" key="4">
    <source>
        <dbReference type="EMBL" id="TXJ90996.1"/>
    </source>
</evidence>
<dbReference type="RefSeq" id="WP_119649075.1">
    <property type="nucleotide sequence ID" value="NZ_QXFI01000036.1"/>
</dbReference>
<feature type="domain" description="Stress-response A/B barrel" evidence="2">
    <location>
        <begin position="37"/>
        <end position="131"/>
    </location>
</feature>
<dbReference type="OrthoDB" id="9816070at2"/>
<dbReference type="SMART" id="SM00886">
    <property type="entry name" value="Dabb"/>
    <property type="match status" value="1"/>
</dbReference>
<protein>
    <submittedName>
        <fullName evidence="3">Dabb family protein</fullName>
    </submittedName>
</protein>
<dbReference type="Gene3D" id="3.30.70.100">
    <property type="match status" value="1"/>
</dbReference>
<gene>
    <name evidence="3" type="ORF">D2V05_18615</name>
    <name evidence="4" type="ORF">FQ017_18455</name>
</gene>
<accession>A0A3A1NCJ0</accession>
<comment type="subunit">
    <text evidence="1">Homodimer.</text>
</comment>
<sequence length="134" mass="15105">MKIKFLTLFMLILAGCNTSTKEAPKNETEMEKTTSHLRHVVLFQFKDTSTPKDVAAVEAAFGELPSKISEIKGFEWGLNNSPENLNKGLTHCFFLTFDSEKDRDTYLTHPAHVAFGDVAGPHIQDVVVVDYWMK</sequence>
<dbReference type="Proteomes" id="UP000321621">
    <property type="component" value="Unassembled WGS sequence"/>
</dbReference>
<dbReference type="PROSITE" id="PS51502">
    <property type="entry name" value="S_R_A_B_BARREL"/>
    <property type="match status" value="1"/>
</dbReference>
<reference evidence="3 5" key="1">
    <citation type="submission" date="2018-08" db="EMBL/GenBank/DDBJ databases">
        <title>Proposal of Muricauda 72 sp.nov. and Muricauda NH166 sp.nov., isolated from seawater.</title>
        <authorList>
            <person name="Cheng H."/>
            <person name="Wu Y.-H."/>
            <person name="Guo L.-L."/>
            <person name="Xu X.-W."/>
        </authorList>
    </citation>
    <scope>NUCLEOTIDE SEQUENCE [LARGE SCALE GENOMIC DNA]</scope>
    <source>
        <strain evidence="3 5">72</strain>
    </source>
</reference>
<evidence type="ECO:0000259" key="2">
    <source>
        <dbReference type="PROSITE" id="PS51502"/>
    </source>
</evidence>
<dbReference type="EMBL" id="VNWK01000036">
    <property type="protein sequence ID" value="TXJ90996.1"/>
    <property type="molecule type" value="Genomic_DNA"/>
</dbReference>